<dbReference type="Pfam" id="PF13975">
    <property type="entry name" value="gag-asp_proteas"/>
    <property type="match status" value="1"/>
</dbReference>
<dbReference type="PANTHER" id="PTHR15503">
    <property type="entry name" value="LDOC1 RELATED"/>
    <property type="match status" value="1"/>
</dbReference>
<proteinExistence type="predicted"/>
<dbReference type="InterPro" id="IPR032567">
    <property type="entry name" value="RTL1-rel"/>
</dbReference>
<evidence type="ECO:0000313" key="3">
    <source>
        <dbReference type="Proteomes" id="UP000321393"/>
    </source>
</evidence>
<dbReference type="CDD" id="cd00303">
    <property type="entry name" value="retropepsin_like"/>
    <property type="match status" value="1"/>
</dbReference>
<dbReference type="AlphaFoldDB" id="A0A5A7V5A2"/>
<evidence type="ECO:0000313" key="2">
    <source>
        <dbReference type="EMBL" id="TYJ95787.1"/>
    </source>
</evidence>
<dbReference type="SUPFAM" id="SSF56672">
    <property type="entry name" value="DNA/RNA polymerases"/>
    <property type="match status" value="1"/>
</dbReference>
<sequence>MVDSGATRNFITEAEARRLRLRWEKDSRRMKVVNSVTLPIVRLVKRTTIKLGEWKGPVDFVVVKMDDFDVVQGMEFLLEDKVIPMPSAKCIAITGSFPTVGQADIRHSNGVKMISAKQLGESPTHEEPPSAEILLGALAKPGETVSKGTLCVPEKCHGVMPSSWPKSSSMRRRTDHGVESPLEAKAHAKNAYRMAPPELAKLWKPSKMLLNTEFSRPVQAPYGAHVLSLKKKDRSMQLCVDRRTQSKLTMRHKYPLHMLMRRVDHPRGVKYLPNIRALRGATESYRCQERKVLFCAEPDKRAGSCRGVPPKWVVEIRRHSVE</sequence>
<dbReference type="STRING" id="1194695.A0A5A7V5A2"/>
<protein>
    <submittedName>
        <fullName evidence="1">Gag-asp_proteas domain-containing protein</fullName>
    </submittedName>
</protein>
<dbReference type="Proteomes" id="UP000321393">
    <property type="component" value="Unassembled WGS sequence"/>
</dbReference>
<gene>
    <name evidence="2" type="ORF">E5676_scaffold110G00590</name>
    <name evidence="1" type="ORF">E6C27_scaffold977G00180</name>
</gene>
<accession>A0A5A7V5A2</accession>
<dbReference type="InterPro" id="IPR021109">
    <property type="entry name" value="Peptidase_aspartic_dom_sf"/>
</dbReference>
<dbReference type="EMBL" id="SSTE01002667">
    <property type="protein sequence ID" value="KAA0063442.1"/>
    <property type="molecule type" value="Genomic_DNA"/>
</dbReference>
<dbReference type="Gene3D" id="2.40.70.10">
    <property type="entry name" value="Acid Proteases"/>
    <property type="match status" value="1"/>
</dbReference>
<dbReference type="Gene3D" id="3.10.10.10">
    <property type="entry name" value="HIV Type 1 Reverse Transcriptase, subunit A, domain 1"/>
    <property type="match status" value="1"/>
</dbReference>
<dbReference type="EMBL" id="SSTD01020080">
    <property type="protein sequence ID" value="TYJ95787.1"/>
    <property type="molecule type" value="Genomic_DNA"/>
</dbReference>
<evidence type="ECO:0000313" key="4">
    <source>
        <dbReference type="Proteomes" id="UP000321947"/>
    </source>
</evidence>
<dbReference type="InterPro" id="IPR043502">
    <property type="entry name" value="DNA/RNA_pol_sf"/>
</dbReference>
<reference evidence="3 4" key="1">
    <citation type="submission" date="2019-08" db="EMBL/GenBank/DDBJ databases">
        <title>Draft genome sequences of two oriental melons (Cucumis melo L. var makuwa).</title>
        <authorList>
            <person name="Kwon S.-Y."/>
        </authorList>
    </citation>
    <scope>NUCLEOTIDE SEQUENCE [LARGE SCALE GENOMIC DNA]</scope>
    <source>
        <strain evidence="4">cv. Chang Bougi</strain>
        <strain evidence="3">cv. SW 3</strain>
        <tissue evidence="1">Leaf</tissue>
    </source>
</reference>
<dbReference type="Proteomes" id="UP000321947">
    <property type="component" value="Unassembled WGS sequence"/>
</dbReference>
<name>A0A5A7V5A2_CUCMM</name>
<evidence type="ECO:0000313" key="1">
    <source>
        <dbReference type="EMBL" id="KAA0063442.1"/>
    </source>
</evidence>
<comment type="caution">
    <text evidence="1">The sequence shown here is derived from an EMBL/GenBank/DDBJ whole genome shotgun (WGS) entry which is preliminary data.</text>
</comment>
<dbReference type="PANTHER" id="PTHR15503:SF45">
    <property type="entry name" value="RNA-DIRECTED DNA POLYMERASE HOMOLOG"/>
    <property type="match status" value="1"/>
</dbReference>
<organism evidence="1 3">
    <name type="scientific">Cucumis melo var. makuwa</name>
    <name type="common">Oriental melon</name>
    <dbReference type="NCBI Taxonomy" id="1194695"/>
    <lineage>
        <taxon>Eukaryota</taxon>
        <taxon>Viridiplantae</taxon>
        <taxon>Streptophyta</taxon>
        <taxon>Embryophyta</taxon>
        <taxon>Tracheophyta</taxon>
        <taxon>Spermatophyta</taxon>
        <taxon>Magnoliopsida</taxon>
        <taxon>eudicotyledons</taxon>
        <taxon>Gunneridae</taxon>
        <taxon>Pentapetalae</taxon>
        <taxon>rosids</taxon>
        <taxon>fabids</taxon>
        <taxon>Cucurbitales</taxon>
        <taxon>Cucurbitaceae</taxon>
        <taxon>Benincaseae</taxon>
        <taxon>Cucumis</taxon>
    </lineage>
</organism>